<dbReference type="InterPro" id="IPR027417">
    <property type="entry name" value="P-loop_NTPase"/>
</dbReference>
<evidence type="ECO:0000313" key="6">
    <source>
        <dbReference type="EMBL" id="SDE28454.1"/>
    </source>
</evidence>
<dbReference type="InterPro" id="IPR003593">
    <property type="entry name" value="AAA+_ATPase"/>
</dbReference>
<sequence length="234" mass="25168">MQAIDIGHVTLDRDGTEVFSDLTLRLTERRIGIVGRNGAGKSSLIRLITGLVAPQKGRVVVNGVDVAADRAGALGTVGLLFQNPDHQIIFPVVRDEIAFGLEQKGLKRAAALARAEAVLAAQGRPDWGDRLCHTLSQGQRQLLCLMSVLAMEPDWILFDEPFNALDLPTALAIEARIAGLAQNVVLVTHDPSRLSGFDRVLWLEGGRIEADGPPAEVLPRYIAAMQALAREGAC</sequence>
<dbReference type="GO" id="GO:0016887">
    <property type="term" value="F:ATP hydrolysis activity"/>
    <property type="evidence" value="ECO:0007669"/>
    <property type="project" value="InterPro"/>
</dbReference>
<dbReference type="GO" id="GO:0005524">
    <property type="term" value="F:ATP binding"/>
    <property type="evidence" value="ECO:0007669"/>
    <property type="project" value="UniProtKB-KW"/>
</dbReference>
<name>A0A1G7BMY2_RHOCA</name>
<dbReference type="SMART" id="SM00382">
    <property type="entry name" value="AAA"/>
    <property type="match status" value="1"/>
</dbReference>
<dbReference type="RefSeq" id="WP_074552705.1">
    <property type="nucleotide sequence ID" value="NZ_CP119563.1"/>
</dbReference>
<dbReference type="SUPFAM" id="SSF52540">
    <property type="entry name" value="P-loop containing nucleoside triphosphate hydrolases"/>
    <property type="match status" value="1"/>
</dbReference>
<evidence type="ECO:0000256" key="2">
    <source>
        <dbReference type="ARBA" id="ARBA00022448"/>
    </source>
</evidence>
<dbReference type="GO" id="GO:0043190">
    <property type="term" value="C:ATP-binding cassette (ABC) transporter complex"/>
    <property type="evidence" value="ECO:0007669"/>
    <property type="project" value="TreeGrafter"/>
</dbReference>
<dbReference type="OrthoDB" id="9782163at2"/>
<evidence type="ECO:0000256" key="4">
    <source>
        <dbReference type="ARBA" id="ARBA00022840"/>
    </source>
</evidence>
<dbReference type="AlphaFoldDB" id="A0A1G7BMY2"/>
<keyword evidence="4 6" id="KW-0067">ATP-binding</keyword>
<proteinExistence type="inferred from homology"/>
<keyword evidence="2" id="KW-0813">Transport</keyword>
<evidence type="ECO:0000259" key="5">
    <source>
        <dbReference type="PROSITE" id="PS50893"/>
    </source>
</evidence>
<accession>A0A1G7BMY2</accession>
<evidence type="ECO:0000313" key="7">
    <source>
        <dbReference type="Proteomes" id="UP000183812"/>
    </source>
</evidence>
<protein>
    <submittedName>
        <fullName evidence="6">Biotin transport system ATP-binding protein</fullName>
    </submittedName>
</protein>
<dbReference type="CDD" id="cd03225">
    <property type="entry name" value="ABC_cobalt_CbiO_domain1"/>
    <property type="match status" value="1"/>
</dbReference>
<gene>
    <name evidence="6" type="ORF">SAMN04244550_00016</name>
</gene>
<feature type="domain" description="ABC transporter" evidence="5">
    <location>
        <begin position="1"/>
        <end position="230"/>
    </location>
</feature>
<dbReference type="GO" id="GO:0042626">
    <property type="term" value="F:ATPase-coupled transmembrane transporter activity"/>
    <property type="evidence" value="ECO:0007669"/>
    <property type="project" value="TreeGrafter"/>
</dbReference>
<dbReference type="PROSITE" id="PS50893">
    <property type="entry name" value="ABC_TRANSPORTER_2"/>
    <property type="match status" value="1"/>
</dbReference>
<dbReference type="InterPro" id="IPR015856">
    <property type="entry name" value="ABC_transpr_CbiO/EcfA_su"/>
</dbReference>
<reference evidence="6 7" key="1">
    <citation type="submission" date="2016-10" db="EMBL/GenBank/DDBJ databases">
        <authorList>
            <person name="de Groot N.N."/>
        </authorList>
    </citation>
    <scope>NUCLEOTIDE SEQUENCE [LARGE SCALE GENOMIC DNA]</scope>
    <source>
        <strain evidence="7">DSM 938 / 37b4</strain>
    </source>
</reference>
<evidence type="ECO:0000256" key="1">
    <source>
        <dbReference type="ARBA" id="ARBA00005417"/>
    </source>
</evidence>
<dbReference type="InterPro" id="IPR003439">
    <property type="entry name" value="ABC_transporter-like_ATP-bd"/>
</dbReference>
<organism evidence="6 7">
    <name type="scientific">Rhodobacter capsulatus</name>
    <name type="common">Rhodopseudomonas capsulata</name>
    <dbReference type="NCBI Taxonomy" id="1061"/>
    <lineage>
        <taxon>Bacteria</taxon>
        <taxon>Pseudomonadati</taxon>
        <taxon>Pseudomonadota</taxon>
        <taxon>Alphaproteobacteria</taxon>
        <taxon>Rhodobacterales</taxon>
        <taxon>Rhodobacter group</taxon>
        <taxon>Rhodobacter</taxon>
    </lineage>
</organism>
<dbReference type="PANTHER" id="PTHR43553:SF24">
    <property type="entry name" value="ENERGY-COUPLING FACTOR TRANSPORTER ATP-BINDING PROTEIN ECFA1"/>
    <property type="match status" value="1"/>
</dbReference>
<comment type="similarity">
    <text evidence="1">Belongs to the ABC transporter superfamily.</text>
</comment>
<dbReference type="InterPro" id="IPR050095">
    <property type="entry name" value="ECF_ABC_transporter_ATP-bd"/>
</dbReference>
<dbReference type="Proteomes" id="UP000183812">
    <property type="component" value="Unassembled WGS sequence"/>
</dbReference>
<dbReference type="Pfam" id="PF00005">
    <property type="entry name" value="ABC_tran"/>
    <property type="match status" value="1"/>
</dbReference>
<keyword evidence="3" id="KW-0547">Nucleotide-binding</keyword>
<dbReference type="Gene3D" id="3.40.50.300">
    <property type="entry name" value="P-loop containing nucleotide triphosphate hydrolases"/>
    <property type="match status" value="1"/>
</dbReference>
<evidence type="ECO:0000256" key="3">
    <source>
        <dbReference type="ARBA" id="ARBA00022741"/>
    </source>
</evidence>
<dbReference type="EMBL" id="FNAY01000001">
    <property type="protein sequence ID" value="SDE28454.1"/>
    <property type="molecule type" value="Genomic_DNA"/>
</dbReference>
<dbReference type="PANTHER" id="PTHR43553">
    <property type="entry name" value="HEAVY METAL TRANSPORTER"/>
    <property type="match status" value="1"/>
</dbReference>